<keyword evidence="7" id="KW-0446">Lipid-binding</keyword>
<evidence type="ECO:0000256" key="10">
    <source>
        <dbReference type="ARBA" id="ARBA00023288"/>
    </source>
</evidence>
<evidence type="ECO:0000256" key="7">
    <source>
        <dbReference type="ARBA" id="ARBA00023121"/>
    </source>
</evidence>
<dbReference type="SUPFAM" id="SSF47699">
    <property type="entry name" value="Bifunctional inhibitor/lipid-transfer protein/seed storage 2S albumin"/>
    <property type="match status" value="1"/>
</dbReference>
<dbReference type="GO" id="GO:0008289">
    <property type="term" value="F:lipid binding"/>
    <property type="evidence" value="ECO:0007669"/>
    <property type="project" value="UniProtKB-KW"/>
</dbReference>
<dbReference type="InterPro" id="IPR036312">
    <property type="entry name" value="Bifun_inhib/LTP/seed_sf"/>
</dbReference>
<dbReference type="GO" id="GO:0098552">
    <property type="term" value="C:side of membrane"/>
    <property type="evidence" value="ECO:0007669"/>
    <property type="project" value="UniProtKB-KW"/>
</dbReference>
<feature type="domain" description="Bifunctional inhibitor/plant lipid transfer protein/seed storage helical" evidence="13">
    <location>
        <begin position="34"/>
        <end position="112"/>
    </location>
</feature>
<dbReference type="InterPro" id="IPR016140">
    <property type="entry name" value="Bifunc_inhib/LTP/seed_store"/>
</dbReference>
<dbReference type="InterPro" id="IPR000528">
    <property type="entry name" value="Plant_nsLTP"/>
</dbReference>
<comment type="subcellular location">
    <subcellularLocation>
        <location evidence="1">Cell membrane</location>
        <topology evidence="1">Lipid-anchor</topology>
        <topology evidence="1">GPI-anchor</topology>
    </subcellularLocation>
</comment>
<feature type="chain" id="PRO_5029676840" evidence="12">
    <location>
        <begin position="22"/>
        <end position="178"/>
    </location>
</feature>
<keyword evidence="11" id="KW-0472">Membrane</keyword>
<dbReference type="GO" id="GO:0005886">
    <property type="term" value="C:plasma membrane"/>
    <property type="evidence" value="ECO:0007669"/>
    <property type="project" value="UniProtKB-SubCell"/>
</dbReference>
<protein>
    <submittedName>
        <fullName evidence="14">Non-specific lipid-transfer protein</fullName>
    </submittedName>
</protein>
<feature type="transmembrane region" description="Helical" evidence="11">
    <location>
        <begin position="157"/>
        <end position="176"/>
    </location>
</feature>
<dbReference type="PRINTS" id="PR00382">
    <property type="entry name" value="LIPIDTRNSFER"/>
</dbReference>
<evidence type="ECO:0000256" key="11">
    <source>
        <dbReference type="SAM" id="Phobius"/>
    </source>
</evidence>
<organism evidence="14">
    <name type="scientific">Chrysanthemum morifolium</name>
    <name type="common">Florist's daisy</name>
    <name type="synonym">Dendranthema grandiflorum</name>
    <dbReference type="NCBI Taxonomy" id="41568"/>
    <lineage>
        <taxon>Eukaryota</taxon>
        <taxon>Viridiplantae</taxon>
        <taxon>Streptophyta</taxon>
        <taxon>Embryophyta</taxon>
        <taxon>Tracheophyta</taxon>
        <taxon>Spermatophyta</taxon>
        <taxon>Magnoliopsida</taxon>
        <taxon>eudicotyledons</taxon>
        <taxon>Gunneridae</taxon>
        <taxon>Pentapetalae</taxon>
        <taxon>asterids</taxon>
        <taxon>campanulids</taxon>
        <taxon>Asterales</taxon>
        <taxon>Asteraceae</taxon>
        <taxon>Asteroideae</taxon>
        <taxon>Anthemideae</taxon>
        <taxon>Artemisiinae</taxon>
        <taxon>Chrysanthemum</taxon>
    </lineage>
</organism>
<dbReference type="Pfam" id="PF14368">
    <property type="entry name" value="LTP_2"/>
    <property type="match status" value="1"/>
</dbReference>
<proteinExistence type="evidence at transcript level"/>
<keyword evidence="5" id="KW-0336">GPI-anchor</keyword>
<evidence type="ECO:0000256" key="6">
    <source>
        <dbReference type="ARBA" id="ARBA00022729"/>
    </source>
</evidence>
<evidence type="ECO:0000256" key="12">
    <source>
        <dbReference type="SAM" id="SignalP"/>
    </source>
</evidence>
<keyword evidence="4" id="KW-1003">Cell membrane</keyword>
<keyword evidence="6 12" id="KW-0732">Signal</keyword>
<dbReference type="GO" id="GO:0006869">
    <property type="term" value="P:lipid transport"/>
    <property type="evidence" value="ECO:0007669"/>
    <property type="project" value="InterPro"/>
</dbReference>
<dbReference type="PANTHER" id="PTHR33044">
    <property type="entry name" value="BIFUNCTIONAL INHIBITOR/LIPID-TRANSFER PROTEIN/SEED STORAGE 2S ALBUMIN SUPERFAMILY PROTEIN-RELATED"/>
    <property type="match status" value="1"/>
</dbReference>
<sequence length="178" mass="17967">MAQTILTTLLLLFISAAIVDSAHHTAAPAPAADCSTVILSMADCLSYVTAGSTVKKPEGTCCSGLKTVLKTDAECLCEAFKNSAQLGVSLNVTKAMGLPQACKINAPSATNCGMSLGTGMAPAQSPMAMGMAPTMAAFGPSMAGAPTPASQASSSSGLYMSIGSVFLGMLLSVYFYSF</sequence>
<evidence type="ECO:0000256" key="9">
    <source>
        <dbReference type="ARBA" id="ARBA00023180"/>
    </source>
</evidence>
<dbReference type="EMBL" id="MT192757">
    <property type="protein sequence ID" value="QNV46816.1"/>
    <property type="molecule type" value="mRNA"/>
</dbReference>
<keyword evidence="11" id="KW-0812">Transmembrane</keyword>
<evidence type="ECO:0000256" key="4">
    <source>
        <dbReference type="ARBA" id="ARBA00022475"/>
    </source>
</evidence>
<dbReference type="AlphaFoldDB" id="A0A7L7S1W7"/>
<dbReference type="SMART" id="SM00499">
    <property type="entry name" value="AAI"/>
    <property type="match status" value="1"/>
</dbReference>
<comment type="similarity">
    <text evidence="2">Belongs to the plant LTP family.</text>
</comment>
<reference evidence="14" key="1">
    <citation type="submission" date="2020-03" db="EMBL/GenBank/DDBJ databases">
        <title>Chrysanthemums DgTIL1 protein at K72 site for lysine crotonylation regulates cold tolerance by inhibiting the degradation of DgnsLTP protein.</title>
        <authorList>
            <person name="Yang X.-H."/>
            <person name="Luo Y.-C."/>
            <person name="Huang Q.-X."/>
            <person name="Liu Q.-L."/>
            <person name="Zhang L."/>
        </authorList>
    </citation>
    <scope>NUCLEOTIDE SEQUENCE</scope>
    <source>
        <tissue evidence="14">Leaves</tissue>
    </source>
</reference>
<dbReference type="InterPro" id="IPR043325">
    <property type="entry name" value="LTSS"/>
</dbReference>
<name>A0A7L7S1W7_CHRMO</name>
<keyword evidence="8" id="KW-1015">Disulfide bond</keyword>
<keyword evidence="3" id="KW-0813">Transport</keyword>
<keyword evidence="11" id="KW-1133">Transmembrane helix</keyword>
<keyword evidence="10" id="KW-0449">Lipoprotein</keyword>
<evidence type="ECO:0000256" key="2">
    <source>
        <dbReference type="ARBA" id="ARBA00009748"/>
    </source>
</evidence>
<evidence type="ECO:0000259" key="13">
    <source>
        <dbReference type="SMART" id="SM00499"/>
    </source>
</evidence>
<dbReference type="Gene3D" id="1.10.110.10">
    <property type="entry name" value="Plant lipid-transfer and hydrophobic proteins"/>
    <property type="match status" value="1"/>
</dbReference>
<evidence type="ECO:0000313" key="14">
    <source>
        <dbReference type="EMBL" id="QNV46816.1"/>
    </source>
</evidence>
<accession>A0A7L7S1W7</accession>
<evidence type="ECO:0000256" key="5">
    <source>
        <dbReference type="ARBA" id="ARBA00022622"/>
    </source>
</evidence>
<keyword evidence="9" id="KW-0325">Glycoprotein</keyword>
<feature type="signal peptide" evidence="12">
    <location>
        <begin position="1"/>
        <end position="21"/>
    </location>
</feature>
<evidence type="ECO:0000256" key="3">
    <source>
        <dbReference type="ARBA" id="ARBA00022448"/>
    </source>
</evidence>
<evidence type="ECO:0000256" key="8">
    <source>
        <dbReference type="ARBA" id="ARBA00023157"/>
    </source>
</evidence>
<dbReference type="CDD" id="cd00010">
    <property type="entry name" value="AAI_LTSS"/>
    <property type="match status" value="1"/>
</dbReference>
<evidence type="ECO:0000256" key="1">
    <source>
        <dbReference type="ARBA" id="ARBA00004609"/>
    </source>
</evidence>
<dbReference type="FunFam" id="1.10.110.10:FF:000001">
    <property type="entry name" value="Bifunctional inhibitor/lipid-transfer protein/seed storage 2S albumin superfamily protein"/>
    <property type="match status" value="1"/>
</dbReference>